<evidence type="ECO:0000313" key="1">
    <source>
        <dbReference type="EMBL" id="RHY10281.1"/>
    </source>
</evidence>
<protein>
    <recommendedName>
        <fullName evidence="3">ATPase AAA-type core domain-containing protein</fullName>
    </recommendedName>
</protein>
<accession>A0A397AXS7</accession>
<organism evidence="1 2">
    <name type="scientific">Aphanomyces astaci</name>
    <name type="common">Crayfish plague agent</name>
    <dbReference type="NCBI Taxonomy" id="112090"/>
    <lineage>
        <taxon>Eukaryota</taxon>
        <taxon>Sar</taxon>
        <taxon>Stramenopiles</taxon>
        <taxon>Oomycota</taxon>
        <taxon>Saprolegniomycetes</taxon>
        <taxon>Saprolegniales</taxon>
        <taxon>Verrucalvaceae</taxon>
        <taxon>Aphanomyces</taxon>
    </lineage>
</organism>
<dbReference type="InterPro" id="IPR027417">
    <property type="entry name" value="P-loop_NTPase"/>
</dbReference>
<evidence type="ECO:0000313" key="2">
    <source>
        <dbReference type="Proteomes" id="UP000265427"/>
    </source>
</evidence>
<comment type="caution">
    <text evidence="1">The sequence shown here is derived from an EMBL/GenBank/DDBJ whole genome shotgun (WGS) entry which is preliminary data.</text>
</comment>
<reference evidence="1 2" key="1">
    <citation type="submission" date="2018-08" db="EMBL/GenBank/DDBJ databases">
        <title>Aphanomyces genome sequencing and annotation.</title>
        <authorList>
            <person name="Minardi D."/>
            <person name="Oidtmann B."/>
            <person name="Van Der Giezen M."/>
            <person name="Studholme D.J."/>
        </authorList>
    </citation>
    <scope>NUCLEOTIDE SEQUENCE [LARGE SCALE GENOMIC DNA]</scope>
    <source>
        <strain evidence="1 2">Kv</strain>
    </source>
</reference>
<dbReference type="Proteomes" id="UP000265427">
    <property type="component" value="Unassembled WGS sequence"/>
</dbReference>
<dbReference type="EMBL" id="QUSZ01005306">
    <property type="protein sequence ID" value="RHY10281.1"/>
    <property type="molecule type" value="Genomic_DNA"/>
</dbReference>
<name>A0A397AXS7_APHAT</name>
<gene>
    <name evidence="1" type="ORF">DYB36_013079</name>
</gene>
<sequence length="98" mass="11374">MDQGLGVKRKGPVLRSESEKKMKTDDVIIDMRRLIEEGNAEDAFTLYPRDFMIYGERIKSMVQMKKAFFGKHTDPHLYLYGFPGTGKTSLLQFIYANY</sequence>
<proteinExistence type="predicted"/>
<dbReference type="AlphaFoldDB" id="A0A397AXS7"/>
<evidence type="ECO:0008006" key="3">
    <source>
        <dbReference type="Google" id="ProtNLM"/>
    </source>
</evidence>
<dbReference type="SUPFAM" id="SSF52540">
    <property type="entry name" value="P-loop containing nucleoside triphosphate hydrolases"/>
    <property type="match status" value="1"/>
</dbReference>